<evidence type="ECO:0000256" key="1">
    <source>
        <dbReference type="SAM" id="MobiDB-lite"/>
    </source>
</evidence>
<dbReference type="RefSeq" id="WP_271734512.1">
    <property type="nucleotide sequence ID" value="NZ_JAQKQY010000001.1"/>
</dbReference>
<sequence>MSSQYKVCSLFWEYCDGYYRLKNQGWLEELLSDGWEISRVDTMSPTNFPSGAFGATNVYILEKQNEEKQNEDTKKNSVLEPLPHDTGLRVGLLPHDMGLRVELDTNETCYLKSGWKERGDGIYGLAVSYTDGSGIVSVSRPDKPVPIAIMNSHVRLAVSFDEHETETTRQNEDTNMKETNR</sequence>
<protein>
    <submittedName>
        <fullName evidence="2">Uncharacterized protein</fullName>
    </submittedName>
</protein>
<dbReference type="Proteomes" id="UP001212008">
    <property type="component" value="Unassembled WGS sequence"/>
</dbReference>
<feature type="region of interest" description="Disordered" evidence="1">
    <location>
        <begin position="161"/>
        <end position="181"/>
    </location>
</feature>
<dbReference type="AlphaFoldDB" id="A0ABD4W4S0"/>
<organism evidence="2 3">
    <name type="scientific">Bifidobacterium pseudocatenulatum</name>
    <dbReference type="NCBI Taxonomy" id="28026"/>
    <lineage>
        <taxon>Bacteria</taxon>
        <taxon>Bacillati</taxon>
        <taxon>Actinomycetota</taxon>
        <taxon>Actinomycetes</taxon>
        <taxon>Bifidobacteriales</taxon>
        <taxon>Bifidobacteriaceae</taxon>
        <taxon>Bifidobacterium</taxon>
    </lineage>
</organism>
<comment type="caution">
    <text evidence="2">The sequence shown here is derived from an EMBL/GenBank/DDBJ whole genome shotgun (WGS) entry which is preliminary data.</text>
</comment>
<proteinExistence type="predicted"/>
<name>A0ABD4W4S0_BIFPS</name>
<gene>
    <name evidence="2" type="ORF">PMN70_00255</name>
</gene>
<accession>A0ABD4W4S0</accession>
<reference evidence="2 3" key="1">
    <citation type="submission" date="2023-01" db="EMBL/GenBank/DDBJ databases">
        <title>Human gut microbiome strain richness.</title>
        <authorList>
            <person name="Chen-Liaw A."/>
        </authorList>
    </citation>
    <scope>NUCLEOTIDE SEQUENCE [LARGE SCALE GENOMIC DNA]</scope>
    <source>
        <strain evidence="2 3">RTP21311st1_C8_RTP21311_201001</strain>
    </source>
</reference>
<evidence type="ECO:0000313" key="3">
    <source>
        <dbReference type="Proteomes" id="UP001212008"/>
    </source>
</evidence>
<dbReference type="EMBL" id="JAQKRA010000001">
    <property type="protein sequence ID" value="MDB6490649.1"/>
    <property type="molecule type" value="Genomic_DNA"/>
</dbReference>
<evidence type="ECO:0000313" key="2">
    <source>
        <dbReference type="EMBL" id="MDB6490649.1"/>
    </source>
</evidence>